<protein>
    <submittedName>
        <fullName evidence="1">Uncharacterized protein</fullName>
    </submittedName>
</protein>
<dbReference type="Proteomes" id="UP001055811">
    <property type="component" value="Linkage Group LG08"/>
</dbReference>
<organism evidence="1 2">
    <name type="scientific">Cichorium intybus</name>
    <name type="common">Chicory</name>
    <dbReference type="NCBI Taxonomy" id="13427"/>
    <lineage>
        <taxon>Eukaryota</taxon>
        <taxon>Viridiplantae</taxon>
        <taxon>Streptophyta</taxon>
        <taxon>Embryophyta</taxon>
        <taxon>Tracheophyta</taxon>
        <taxon>Spermatophyta</taxon>
        <taxon>Magnoliopsida</taxon>
        <taxon>eudicotyledons</taxon>
        <taxon>Gunneridae</taxon>
        <taxon>Pentapetalae</taxon>
        <taxon>asterids</taxon>
        <taxon>campanulids</taxon>
        <taxon>Asterales</taxon>
        <taxon>Asteraceae</taxon>
        <taxon>Cichorioideae</taxon>
        <taxon>Cichorieae</taxon>
        <taxon>Cichoriinae</taxon>
        <taxon>Cichorium</taxon>
    </lineage>
</organism>
<dbReference type="EMBL" id="CM042016">
    <property type="protein sequence ID" value="KAI3700606.1"/>
    <property type="molecule type" value="Genomic_DNA"/>
</dbReference>
<gene>
    <name evidence="1" type="ORF">L2E82_45242</name>
</gene>
<evidence type="ECO:0000313" key="2">
    <source>
        <dbReference type="Proteomes" id="UP001055811"/>
    </source>
</evidence>
<accession>A0ACB8ZSZ9</accession>
<reference evidence="1 2" key="2">
    <citation type="journal article" date="2022" name="Mol. Ecol. Resour.">
        <title>The genomes of chicory, endive, great burdock and yacon provide insights into Asteraceae paleo-polyploidization history and plant inulin production.</title>
        <authorList>
            <person name="Fan W."/>
            <person name="Wang S."/>
            <person name="Wang H."/>
            <person name="Wang A."/>
            <person name="Jiang F."/>
            <person name="Liu H."/>
            <person name="Zhao H."/>
            <person name="Xu D."/>
            <person name="Zhang Y."/>
        </authorList>
    </citation>
    <scope>NUCLEOTIDE SEQUENCE [LARGE SCALE GENOMIC DNA]</scope>
    <source>
        <strain evidence="2">cv. Punajuju</strain>
        <tissue evidence="1">Leaves</tissue>
    </source>
</reference>
<name>A0ACB8ZSZ9_CICIN</name>
<comment type="caution">
    <text evidence="1">The sequence shown here is derived from an EMBL/GenBank/DDBJ whole genome shotgun (WGS) entry which is preliminary data.</text>
</comment>
<reference evidence="2" key="1">
    <citation type="journal article" date="2022" name="Mol. Ecol. Resour.">
        <title>The genomes of chicory, endive, great burdock and yacon provide insights into Asteraceae palaeo-polyploidization history and plant inulin production.</title>
        <authorList>
            <person name="Fan W."/>
            <person name="Wang S."/>
            <person name="Wang H."/>
            <person name="Wang A."/>
            <person name="Jiang F."/>
            <person name="Liu H."/>
            <person name="Zhao H."/>
            <person name="Xu D."/>
            <person name="Zhang Y."/>
        </authorList>
    </citation>
    <scope>NUCLEOTIDE SEQUENCE [LARGE SCALE GENOMIC DNA]</scope>
    <source>
        <strain evidence="2">cv. Punajuju</strain>
    </source>
</reference>
<sequence>MGIQSATTKMLLSLPHFAPSSRWNHDSSINMALDCAALLSLYPVVEGRKVFWTTTQQSLLQFRCPDPTAYMLYCRCALSRKQADLRVVKKVTPLKEVGVAAYLSCLVVEMPRMVELGSVGKVRWLVGHME</sequence>
<evidence type="ECO:0000313" key="1">
    <source>
        <dbReference type="EMBL" id="KAI3700606.1"/>
    </source>
</evidence>
<proteinExistence type="predicted"/>
<keyword evidence="2" id="KW-1185">Reference proteome</keyword>